<accession>A0ACC5R1W7</accession>
<protein>
    <submittedName>
        <fullName evidence="1">Sel1 repeat family protein</fullName>
    </submittedName>
</protein>
<reference evidence="1" key="1">
    <citation type="submission" date="2021-01" db="EMBL/GenBank/DDBJ databases">
        <authorList>
            <person name="Sun Q."/>
        </authorList>
    </citation>
    <scope>NUCLEOTIDE SEQUENCE</scope>
    <source>
        <strain evidence="1">YIM B02566</strain>
    </source>
</reference>
<evidence type="ECO:0000313" key="1">
    <source>
        <dbReference type="EMBL" id="MBK1866623.1"/>
    </source>
</evidence>
<comment type="caution">
    <text evidence="1">The sequence shown here is derived from an EMBL/GenBank/DDBJ whole genome shotgun (WGS) entry which is preliminary data.</text>
</comment>
<dbReference type="EMBL" id="JAENHL010000006">
    <property type="protein sequence ID" value="MBK1866623.1"/>
    <property type="molecule type" value="Genomic_DNA"/>
</dbReference>
<name>A0ACC5R1W7_9HYPH</name>
<sequence>MWARGVVATVAVITAWLAFHLDSARAEDGGWTSDFYSYMPATPDIKTPDLDFIPFWTDDLKKAKRAYKEGDFAKARKYFERASDDNNIVADWYLGHMYRLGRGVPRDDAKSFSYYGRVADAFDSEESDQNRLRIMVDALVRVADFYRTGSKEAGVNQNFDRANRIYRLAATYGHPASQYALGVMALRGQGMRKQPEQGLRWLLAAAKKRYAPAEASLGDLYWKGEVVRRDRTRAIMWYLLARSTTRPGEAPGIYDQLDKMLAETTEAERLEAEARATVWADQYPADDEANQTPE</sequence>
<dbReference type="Proteomes" id="UP000616151">
    <property type="component" value="Unassembled WGS sequence"/>
</dbReference>
<gene>
    <name evidence="1" type="ORF">JHL16_09685</name>
</gene>
<proteinExistence type="predicted"/>
<organism evidence="1 2">
    <name type="scientific">Taklimakanibacter albus</name>
    <dbReference type="NCBI Taxonomy" id="2800327"/>
    <lineage>
        <taxon>Bacteria</taxon>
        <taxon>Pseudomonadati</taxon>
        <taxon>Pseudomonadota</taxon>
        <taxon>Alphaproteobacteria</taxon>
        <taxon>Hyphomicrobiales</taxon>
        <taxon>Aestuariivirgaceae</taxon>
        <taxon>Taklimakanibacter</taxon>
    </lineage>
</organism>
<keyword evidence="2" id="KW-1185">Reference proteome</keyword>
<evidence type="ECO:0000313" key="2">
    <source>
        <dbReference type="Proteomes" id="UP000616151"/>
    </source>
</evidence>